<organism evidence="1 2">
    <name type="scientific">Lithocarpus litseifolius</name>
    <dbReference type="NCBI Taxonomy" id="425828"/>
    <lineage>
        <taxon>Eukaryota</taxon>
        <taxon>Viridiplantae</taxon>
        <taxon>Streptophyta</taxon>
        <taxon>Embryophyta</taxon>
        <taxon>Tracheophyta</taxon>
        <taxon>Spermatophyta</taxon>
        <taxon>Magnoliopsida</taxon>
        <taxon>eudicotyledons</taxon>
        <taxon>Gunneridae</taxon>
        <taxon>Pentapetalae</taxon>
        <taxon>rosids</taxon>
        <taxon>fabids</taxon>
        <taxon>Fagales</taxon>
        <taxon>Fagaceae</taxon>
        <taxon>Lithocarpus</taxon>
    </lineage>
</organism>
<gene>
    <name evidence="1" type="ORF">SO802_005479</name>
</gene>
<sequence length="107" mass="12052">MGLLISFGRGFGAEFRWWTVVVVGVVVWWWPSVAWELIGVEDCDGSLTGIGLGWRIMTSGMEGLSRCNAHGPGCTRNRHCHLKGLRIERYLQIGIKKVLDILVQERL</sequence>
<protein>
    <recommendedName>
        <fullName evidence="3">Secreted protein</fullName>
    </recommendedName>
</protein>
<keyword evidence="2" id="KW-1185">Reference proteome</keyword>
<dbReference type="AlphaFoldDB" id="A0AAW2DNV7"/>
<dbReference type="EMBL" id="JAZDWU010000002">
    <property type="protein sequence ID" value="KAL0010371.1"/>
    <property type="molecule type" value="Genomic_DNA"/>
</dbReference>
<evidence type="ECO:0000313" key="2">
    <source>
        <dbReference type="Proteomes" id="UP001459277"/>
    </source>
</evidence>
<comment type="caution">
    <text evidence="1">The sequence shown here is derived from an EMBL/GenBank/DDBJ whole genome shotgun (WGS) entry which is preliminary data.</text>
</comment>
<dbReference type="Proteomes" id="UP001459277">
    <property type="component" value="Unassembled WGS sequence"/>
</dbReference>
<accession>A0AAW2DNV7</accession>
<reference evidence="1 2" key="1">
    <citation type="submission" date="2024-01" db="EMBL/GenBank/DDBJ databases">
        <title>A telomere-to-telomere, gap-free genome of sweet tea (Lithocarpus litseifolius).</title>
        <authorList>
            <person name="Zhou J."/>
        </authorList>
    </citation>
    <scope>NUCLEOTIDE SEQUENCE [LARGE SCALE GENOMIC DNA]</scope>
    <source>
        <strain evidence="1">Zhou-2022a</strain>
        <tissue evidence="1">Leaf</tissue>
    </source>
</reference>
<name>A0AAW2DNV7_9ROSI</name>
<proteinExistence type="predicted"/>
<evidence type="ECO:0008006" key="3">
    <source>
        <dbReference type="Google" id="ProtNLM"/>
    </source>
</evidence>
<evidence type="ECO:0000313" key="1">
    <source>
        <dbReference type="EMBL" id="KAL0010371.1"/>
    </source>
</evidence>